<name>A0A3P3QRI4_9GAMM</name>
<accession>A0A3P3QRI4</accession>
<dbReference type="GO" id="GO:0005829">
    <property type="term" value="C:cytosol"/>
    <property type="evidence" value="ECO:0007669"/>
    <property type="project" value="TreeGrafter"/>
</dbReference>
<dbReference type="InterPro" id="IPR029069">
    <property type="entry name" value="HotDog_dom_sf"/>
</dbReference>
<dbReference type="SUPFAM" id="SSF54637">
    <property type="entry name" value="Thioesterase/thiol ester dehydrase-isomerase"/>
    <property type="match status" value="1"/>
</dbReference>
<keyword evidence="6" id="KW-1185">Reference proteome</keyword>
<evidence type="ECO:0000313" key="5">
    <source>
        <dbReference type="EMBL" id="RRJ23060.1"/>
    </source>
</evidence>
<organism evidence="5 6">
    <name type="scientific">Rheinheimera mesophila</name>
    <dbReference type="NCBI Taxonomy" id="1547515"/>
    <lineage>
        <taxon>Bacteria</taxon>
        <taxon>Pseudomonadati</taxon>
        <taxon>Pseudomonadota</taxon>
        <taxon>Gammaproteobacteria</taxon>
        <taxon>Chromatiales</taxon>
        <taxon>Chromatiaceae</taxon>
        <taxon>Rheinheimera</taxon>
    </lineage>
</organism>
<dbReference type="Pfam" id="PF03061">
    <property type="entry name" value="4HBT"/>
    <property type="match status" value="1"/>
</dbReference>
<feature type="domain" description="HotDog ACOT-type" evidence="4">
    <location>
        <begin position="3"/>
        <end position="115"/>
    </location>
</feature>
<evidence type="ECO:0000259" key="4">
    <source>
        <dbReference type="PROSITE" id="PS51770"/>
    </source>
</evidence>
<dbReference type="EMBL" id="RRCF01000001">
    <property type="protein sequence ID" value="RRJ23060.1"/>
    <property type="molecule type" value="Genomic_DNA"/>
</dbReference>
<gene>
    <name evidence="5" type="ORF">EIK76_02935</name>
</gene>
<evidence type="ECO:0000313" key="6">
    <source>
        <dbReference type="Proteomes" id="UP000276260"/>
    </source>
</evidence>
<dbReference type="OrthoDB" id="9809430at2"/>
<keyword evidence="2 3" id="KW-0378">Hydrolase</keyword>
<dbReference type="PANTHER" id="PTHR11049:SF16">
    <property type="entry name" value="PROTEIN VDLD"/>
    <property type="match status" value="1"/>
</dbReference>
<comment type="caution">
    <text evidence="5">The sequence shown here is derived from an EMBL/GenBank/DDBJ whole genome shotgun (WGS) entry which is preliminary data.</text>
</comment>
<evidence type="ECO:0000256" key="2">
    <source>
        <dbReference type="ARBA" id="ARBA00022801"/>
    </source>
</evidence>
<protein>
    <submittedName>
        <fullName evidence="5">Acyl-CoA thioesterase</fullName>
    </submittedName>
</protein>
<dbReference type="PANTHER" id="PTHR11049">
    <property type="entry name" value="ACYL COENZYME A THIOESTER HYDROLASE"/>
    <property type="match status" value="1"/>
</dbReference>
<dbReference type="Gene3D" id="3.10.129.10">
    <property type="entry name" value="Hotdog Thioesterase"/>
    <property type="match status" value="1"/>
</dbReference>
<dbReference type="CDD" id="cd03442">
    <property type="entry name" value="BFIT_BACH"/>
    <property type="match status" value="1"/>
</dbReference>
<sequence>MSGKRTVEFRFLAEPTHVNFGGKVHGGMVMKWIDQVAYACAAGWSGLYCVTVSVGTIRFRRPILVGHQVELIARIVYTGTSSMHVLVQVRSGDTKGDEMLETNHCIISFVALDAQGNTAAVPAWHPQTAEDEFLQQYAMKTKAFSQEVEQDMLNYYQENSQ</sequence>
<proteinExistence type="inferred from homology"/>
<dbReference type="RefSeq" id="WP_046519298.1">
    <property type="nucleotide sequence ID" value="NZ_LAVS01000010.1"/>
</dbReference>
<evidence type="ECO:0000256" key="1">
    <source>
        <dbReference type="ARBA" id="ARBA00010458"/>
    </source>
</evidence>
<dbReference type="InterPro" id="IPR033120">
    <property type="entry name" value="HOTDOG_ACOT"/>
</dbReference>
<dbReference type="InterPro" id="IPR040170">
    <property type="entry name" value="Cytosol_ACT"/>
</dbReference>
<dbReference type="PROSITE" id="PS51770">
    <property type="entry name" value="HOTDOG_ACOT"/>
    <property type="match status" value="1"/>
</dbReference>
<evidence type="ECO:0000256" key="3">
    <source>
        <dbReference type="PROSITE-ProRule" id="PRU01106"/>
    </source>
</evidence>
<reference evidence="5 6" key="1">
    <citation type="submission" date="2018-11" db="EMBL/GenBank/DDBJ databases">
        <title>Draft genome analysis of Rheinheimera mesophila isolated from an industrial waste site.</title>
        <authorList>
            <person name="Yu Q."/>
            <person name="Qi Y."/>
            <person name="Zhang H."/>
            <person name="Lu Y."/>
            <person name="Pu J."/>
        </authorList>
    </citation>
    <scope>NUCLEOTIDE SEQUENCE [LARGE SCALE GENOMIC DNA]</scope>
    <source>
        <strain evidence="5 6">IITR13</strain>
    </source>
</reference>
<dbReference type="Proteomes" id="UP000276260">
    <property type="component" value="Unassembled WGS sequence"/>
</dbReference>
<comment type="similarity">
    <text evidence="1">Belongs to the acyl coenzyme A hydrolase family.</text>
</comment>
<dbReference type="InterPro" id="IPR006683">
    <property type="entry name" value="Thioestr_dom"/>
</dbReference>
<dbReference type="AlphaFoldDB" id="A0A3P3QRI4"/>
<dbReference type="GO" id="GO:0006637">
    <property type="term" value="P:acyl-CoA metabolic process"/>
    <property type="evidence" value="ECO:0007669"/>
    <property type="project" value="TreeGrafter"/>
</dbReference>
<dbReference type="GO" id="GO:0052816">
    <property type="term" value="F:long-chain fatty acyl-CoA hydrolase activity"/>
    <property type="evidence" value="ECO:0007669"/>
    <property type="project" value="TreeGrafter"/>
</dbReference>